<evidence type="ECO:0000259" key="1">
    <source>
        <dbReference type="Pfam" id="PF00931"/>
    </source>
</evidence>
<reference evidence="2" key="1">
    <citation type="submission" date="2020-10" db="EMBL/GenBank/DDBJ databases">
        <title>Taxonomic study of unclassified bacteria belonging to the class Ktedonobacteria.</title>
        <authorList>
            <person name="Yabe S."/>
            <person name="Wang C.M."/>
            <person name="Zheng Y."/>
            <person name="Sakai Y."/>
            <person name="Cavaletti L."/>
            <person name="Monciardini P."/>
            <person name="Donadio S."/>
        </authorList>
    </citation>
    <scope>NUCLEOTIDE SEQUENCE</scope>
    <source>
        <strain evidence="2">ID150040</strain>
    </source>
</reference>
<dbReference type="Gene3D" id="3.40.50.300">
    <property type="entry name" value="P-loop containing nucleotide triphosphate hydrolases"/>
    <property type="match status" value="1"/>
</dbReference>
<proteinExistence type="predicted"/>
<organism evidence="2 3">
    <name type="scientific">Reticulibacter mediterranei</name>
    <dbReference type="NCBI Taxonomy" id="2778369"/>
    <lineage>
        <taxon>Bacteria</taxon>
        <taxon>Bacillati</taxon>
        <taxon>Chloroflexota</taxon>
        <taxon>Ktedonobacteria</taxon>
        <taxon>Ktedonobacterales</taxon>
        <taxon>Reticulibacteraceae</taxon>
        <taxon>Reticulibacter</taxon>
    </lineage>
</organism>
<dbReference type="PANTHER" id="PTHR47691:SF3">
    <property type="entry name" value="HTH-TYPE TRANSCRIPTIONAL REGULATOR RV0890C-RELATED"/>
    <property type="match status" value="1"/>
</dbReference>
<gene>
    <name evidence="2" type="ORF">KSF_101450</name>
</gene>
<evidence type="ECO:0000313" key="2">
    <source>
        <dbReference type="EMBL" id="GHP00098.1"/>
    </source>
</evidence>
<keyword evidence="3" id="KW-1185">Reference proteome</keyword>
<dbReference type="Pfam" id="PF00931">
    <property type="entry name" value="NB-ARC"/>
    <property type="match status" value="1"/>
</dbReference>
<evidence type="ECO:0000313" key="3">
    <source>
        <dbReference type="Proteomes" id="UP000597444"/>
    </source>
</evidence>
<feature type="domain" description="NB-ARC" evidence="1">
    <location>
        <begin position="36"/>
        <end position="165"/>
    </location>
</feature>
<dbReference type="Proteomes" id="UP000597444">
    <property type="component" value="Unassembled WGS sequence"/>
</dbReference>
<name>A0A8J3NA78_9CHLR</name>
<dbReference type="InterPro" id="IPR027417">
    <property type="entry name" value="P-loop_NTPase"/>
</dbReference>
<dbReference type="PRINTS" id="PR00364">
    <property type="entry name" value="DISEASERSIST"/>
</dbReference>
<sequence>MSVSDSSNHLPDFCITPRDTLMNNLPTPLTHIVGREHEISSIKQHLSTTRLLTLTGAGGIGKTSLAIHVANEIAQTDESLFDGGIWFVELAHLSDAALLPQSIAQALNLCKEQGESLITTLYTFLRSQKTLLILDTCEHLVEASAKLIEVLLQMCPILHILVTSREALGLRGEVVYCLPSLSVPPLSTALSLDDLSSYEATAFFLERVRAIHPHFRVSTRNAPVLAKICRQLEGLPLAIEFAAAWIRAMPVEQIAEQMKGDLDERFSLLSNRNRTAPPRQRTLRTTFDWSYNLLSGHEQTLLQRLAGEGEHTK</sequence>
<dbReference type="InterPro" id="IPR002182">
    <property type="entry name" value="NB-ARC"/>
</dbReference>
<comment type="caution">
    <text evidence="2">The sequence shown here is derived from an EMBL/GenBank/DDBJ whole genome shotgun (WGS) entry which is preliminary data.</text>
</comment>
<protein>
    <recommendedName>
        <fullName evidence="1">NB-ARC domain-containing protein</fullName>
    </recommendedName>
</protein>
<dbReference type="SUPFAM" id="SSF52540">
    <property type="entry name" value="P-loop containing nucleoside triphosphate hydrolases"/>
    <property type="match status" value="1"/>
</dbReference>
<accession>A0A8J3NA78</accession>
<dbReference type="AlphaFoldDB" id="A0A8J3NA78"/>
<dbReference type="EMBL" id="BNJK01000002">
    <property type="protein sequence ID" value="GHP00098.1"/>
    <property type="molecule type" value="Genomic_DNA"/>
</dbReference>
<dbReference type="GO" id="GO:0043531">
    <property type="term" value="F:ADP binding"/>
    <property type="evidence" value="ECO:0007669"/>
    <property type="project" value="InterPro"/>
</dbReference>
<dbReference type="PANTHER" id="PTHR47691">
    <property type="entry name" value="REGULATOR-RELATED"/>
    <property type="match status" value="1"/>
</dbReference>
<dbReference type="RefSeq" id="WP_220210686.1">
    <property type="nucleotide sequence ID" value="NZ_BNJK01000002.1"/>
</dbReference>